<feature type="transmembrane region" description="Helical" evidence="10">
    <location>
        <begin position="46"/>
        <end position="70"/>
    </location>
</feature>
<evidence type="ECO:0000256" key="7">
    <source>
        <dbReference type="ARBA" id="ARBA00022737"/>
    </source>
</evidence>
<dbReference type="GO" id="GO:0051119">
    <property type="term" value="F:sugar transmembrane transporter activity"/>
    <property type="evidence" value="ECO:0007669"/>
    <property type="project" value="InterPro"/>
</dbReference>
<dbReference type="PANTHER" id="PTHR10791:SF30">
    <property type="entry name" value="SUGAR TRANSPORTER SWEET1"/>
    <property type="match status" value="1"/>
</dbReference>
<evidence type="ECO:0000313" key="12">
    <source>
        <dbReference type="Proteomes" id="UP001212841"/>
    </source>
</evidence>
<protein>
    <recommendedName>
        <fullName evidence="13">Sugar transporter SWEET</fullName>
    </recommendedName>
</protein>
<evidence type="ECO:0000256" key="2">
    <source>
        <dbReference type="ARBA" id="ARBA00007809"/>
    </source>
</evidence>
<evidence type="ECO:0000256" key="1">
    <source>
        <dbReference type="ARBA" id="ARBA00004651"/>
    </source>
</evidence>
<dbReference type="InterPro" id="IPR004316">
    <property type="entry name" value="SWEET_rpt"/>
</dbReference>
<keyword evidence="3" id="KW-0813">Transport</keyword>
<comment type="caution">
    <text evidence="11">The sequence shown here is derived from an EMBL/GenBank/DDBJ whole genome shotgun (WGS) entry which is preliminary data.</text>
</comment>
<evidence type="ECO:0000256" key="8">
    <source>
        <dbReference type="ARBA" id="ARBA00022989"/>
    </source>
</evidence>
<dbReference type="Proteomes" id="UP001212841">
    <property type="component" value="Unassembled WGS sequence"/>
</dbReference>
<accession>A0AAD5SBE7</accession>
<dbReference type="Gene3D" id="1.20.1280.290">
    <property type="match status" value="2"/>
</dbReference>
<comment type="subcellular location">
    <subcellularLocation>
        <location evidence="1">Cell membrane</location>
        <topology evidence="1">Multi-pass membrane protein</topology>
    </subcellularLocation>
</comment>
<keyword evidence="7" id="KW-0677">Repeat</keyword>
<evidence type="ECO:0008006" key="13">
    <source>
        <dbReference type="Google" id="ProtNLM"/>
    </source>
</evidence>
<dbReference type="InterPro" id="IPR047664">
    <property type="entry name" value="SWEET"/>
</dbReference>
<dbReference type="Pfam" id="PF03083">
    <property type="entry name" value="MtN3_slv"/>
    <property type="match status" value="2"/>
</dbReference>
<reference evidence="11" key="1">
    <citation type="submission" date="2020-05" db="EMBL/GenBank/DDBJ databases">
        <title>Phylogenomic resolution of chytrid fungi.</title>
        <authorList>
            <person name="Stajich J.E."/>
            <person name="Amses K."/>
            <person name="Simmons R."/>
            <person name="Seto K."/>
            <person name="Myers J."/>
            <person name="Bonds A."/>
            <person name="Quandt C.A."/>
            <person name="Barry K."/>
            <person name="Liu P."/>
            <person name="Grigoriev I."/>
            <person name="Longcore J.E."/>
            <person name="James T.Y."/>
        </authorList>
    </citation>
    <scope>NUCLEOTIDE SEQUENCE</scope>
    <source>
        <strain evidence="11">JEL0318</strain>
    </source>
</reference>
<name>A0AAD5SBE7_9FUNG</name>
<evidence type="ECO:0000256" key="10">
    <source>
        <dbReference type="SAM" id="Phobius"/>
    </source>
</evidence>
<keyword evidence="12" id="KW-1185">Reference proteome</keyword>
<evidence type="ECO:0000313" key="11">
    <source>
        <dbReference type="EMBL" id="KAJ3049781.1"/>
    </source>
</evidence>
<evidence type="ECO:0000256" key="5">
    <source>
        <dbReference type="ARBA" id="ARBA00022597"/>
    </source>
</evidence>
<dbReference type="AlphaFoldDB" id="A0AAD5SBE7"/>
<sequence length="215" mass="23585">MSFLEVAATVLTVAFFWTNVMAVHALKRGGTVGNASCTFWLKYGILLPNQAIIIVNGTGLLLSIYCLMIFHRYHDRRDQTEKHLATTFLFTLVILAYVRFNSQSPTITHQLGFLACAMSMIMFGAPLLSLRQVLATRNPYPHITLPTAATSFTVCTLWTLMGLSLNDTFITLPNATGGLLALGQLVVLYLFRGKGGKDGLEPILPTQAMSTKIAL</sequence>
<evidence type="ECO:0000256" key="3">
    <source>
        <dbReference type="ARBA" id="ARBA00022448"/>
    </source>
</evidence>
<evidence type="ECO:0000256" key="6">
    <source>
        <dbReference type="ARBA" id="ARBA00022692"/>
    </source>
</evidence>
<keyword evidence="5" id="KW-0762">Sugar transport</keyword>
<feature type="transmembrane region" description="Helical" evidence="10">
    <location>
        <begin position="169"/>
        <end position="191"/>
    </location>
</feature>
<comment type="similarity">
    <text evidence="2">Belongs to the SWEET sugar transporter family.</text>
</comment>
<keyword evidence="8 10" id="KW-1133">Transmembrane helix</keyword>
<proteinExistence type="inferred from homology"/>
<keyword evidence="9 10" id="KW-0472">Membrane</keyword>
<keyword evidence="4" id="KW-1003">Cell membrane</keyword>
<feature type="transmembrane region" description="Helical" evidence="10">
    <location>
        <begin position="112"/>
        <end position="130"/>
    </location>
</feature>
<feature type="transmembrane region" description="Helical" evidence="10">
    <location>
        <begin position="82"/>
        <end position="100"/>
    </location>
</feature>
<evidence type="ECO:0000256" key="9">
    <source>
        <dbReference type="ARBA" id="ARBA00023136"/>
    </source>
</evidence>
<dbReference type="PANTHER" id="PTHR10791">
    <property type="entry name" value="RAG1-ACTIVATING PROTEIN 1"/>
    <property type="match status" value="1"/>
</dbReference>
<evidence type="ECO:0000256" key="4">
    <source>
        <dbReference type="ARBA" id="ARBA00022475"/>
    </source>
</evidence>
<dbReference type="EMBL" id="JADGJD010000596">
    <property type="protein sequence ID" value="KAJ3049781.1"/>
    <property type="molecule type" value="Genomic_DNA"/>
</dbReference>
<gene>
    <name evidence="11" type="ORF">HK097_009223</name>
</gene>
<organism evidence="11 12">
    <name type="scientific">Rhizophlyctis rosea</name>
    <dbReference type="NCBI Taxonomy" id="64517"/>
    <lineage>
        <taxon>Eukaryota</taxon>
        <taxon>Fungi</taxon>
        <taxon>Fungi incertae sedis</taxon>
        <taxon>Chytridiomycota</taxon>
        <taxon>Chytridiomycota incertae sedis</taxon>
        <taxon>Chytridiomycetes</taxon>
        <taxon>Rhizophlyctidales</taxon>
        <taxon>Rhizophlyctidaceae</taxon>
        <taxon>Rhizophlyctis</taxon>
    </lineage>
</organism>
<dbReference type="GO" id="GO:0005886">
    <property type="term" value="C:plasma membrane"/>
    <property type="evidence" value="ECO:0007669"/>
    <property type="project" value="UniProtKB-SubCell"/>
</dbReference>
<keyword evidence="6 10" id="KW-0812">Transmembrane</keyword>
<feature type="transmembrane region" description="Helical" evidence="10">
    <location>
        <begin position="142"/>
        <end position="163"/>
    </location>
</feature>